<dbReference type="PANTHER" id="PTHR45977:SF4">
    <property type="entry name" value="RING-TYPE DOMAIN-CONTAINING PROTEIN"/>
    <property type="match status" value="1"/>
</dbReference>
<reference evidence="14 15" key="1">
    <citation type="submission" date="2020-06" db="EMBL/GenBank/DDBJ databases">
        <title>Transcriptomic and genomic resources for Thalictrum thalictroides and T. hernandezii: Facilitating candidate gene discovery in an emerging model plant lineage.</title>
        <authorList>
            <person name="Arias T."/>
            <person name="Riano-Pachon D.M."/>
            <person name="Di Stilio V.S."/>
        </authorList>
    </citation>
    <scope>NUCLEOTIDE SEQUENCE [LARGE SCALE GENOMIC DNA]</scope>
    <source>
        <strain evidence="15">cv. WT478/WT964</strain>
        <tissue evidence="14">Leaves</tissue>
    </source>
</reference>
<comment type="catalytic activity">
    <reaction evidence="1">
        <text>S-ubiquitinyl-[E2 ubiquitin-conjugating enzyme]-L-cysteine + [acceptor protein]-L-lysine = [E2 ubiquitin-conjugating enzyme]-L-cysteine + N(6)-ubiquitinyl-[acceptor protein]-L-lysine.</text>
        <dbReference type="EC" id="2.3.2.27"/>
    </reaction>
</comment>
<dbReference type="EMBL" id="JABWDY010005467">
    <property type="protein sequence ID" value="KAF5204413.1"/>
    <property type="molecule type" value="Genomic_DNA"/>
</dbReference>
<evidence type="ECO:0000256" key="5">
    <source>
        <dbReference type="ARBA" id="ARBA00022692"/>
    </source>
</evidence>
<keyword evidence="11" id="KW-0472">Membrane</keyword>
<dbReference type="SMART" id="SM00184">
    <property type="entry name" value="RING"/>
    <property type="match status" value="1"/>
</dbReference>
<dbReference type="EC" id="2.3.2.27" evidence="3"/>
<keyword evidence="10" id="KW-1133">Transmembrane helix</keyword>
<evidence type="ECO:0000256" key="6">
    <source>
        <dbReference type="ARBA" id="ARBA00022723"/>
    </source>
</evidence>
<gene>
    <name evidence="14" type="ORF">FRX31_006000</name>
</gene>
<dbReference type="GO" id="GO:0006511">
    <property type="term" value="P:ubiquitin-dependent protein catabolic process"/>
    <property type="evidence" value="ECO:0007669"/>
    <property type="project" value="TreeGrafter"/>
</dbReference>
<dbReference type="GO" id="GO:0016020">
    <property type="term" value="C:membrane"/>
    <property type="evidence" value="ECO:0007669"/>
    <property type="project" value="UniProtKB-SubCell"/>
</dbReference>
<evidence type="ECO:0000256" key="3">
    <source>
        <dbReference type="ARBA" id="ARBA00012483"/>
    </source>
</evidence>
<feature type="domain" description="RING-type" evidence="13">
    <location>
        <begin position="90"/>
        <end position="131"/>
    </location>
</feature>
<keyword evidence="8" id="KW-0833">Ubl conjugation pathway</keyword>
<dbReference type="PANTHER" id="PTHR45977">
    <property type="entry name" value="TARGET OF ERK KINASE MPK-1"/>
    <property type="match status" value="1"/>
</dbReference>
<evidence type="ECO:0000256" key="10">
    <source>
        <dbReference type="ARBA" id="ARBA00022989"/>
    </source>
</evidence>
<evidence type="ECO:0000259" key="13">
    <source>
        <dbReference type="PROSITE" id="PS50089"/>
    </source>
</evidence>
<evidence type="ECO:0000256" key="4">
    <source>
        <dbReference type="ARBA" id="ARBA00022679"/>
    </source>
</evidence>
<evidence type="ECO:0000256" key="2">
    <source>
        <dbReference type="ARBA" id="ARBA00004141"/>
    </source>
</evidence>
<dbReference type="OrthoDB" id="8062037at2759"/>
<keyword evidence="5" id="KW-0812">Transmembrane</keyword>
<evidence type="ECO:0000313" key="15">
    <source>
        <dbReference type="Proteomes" id="UP000554482"/>
    </source>
</evidence>
<evidence type="ECO:0000256" key="11">
    <source>
        <dbReference type="ARBA" id="ARBA00023136"/>
    </source>
</evidence>
<dbReference type="GO" id="GO:0061630">
    <property type="term" value="F:ubiquitin protein ligase activity"/>
    <property type="evidence" value="ECO:0007669"/>
    <property type="project" value="UniProtKB-EC"/>
</dbReference>
<proteinExistence type="predicted"/>
<sequence length="148" mass="17429">MSNAPVIWNIPPRLFREMLTCISGVEIRQFLELLESPSLYQTLQPEDRERYQTIQPEKREQLRACLLEMEEQTETLLGPRVLVLENKGTCSICLDDMKVGDEVRTIYCDHTFHRKCISKWVEEQATCPLCRFDMYSTPMTEKESDHRV</sequence>
<dbReference type="Pfam" id="PF13639">
    <property type="entry name" value="zf-RING_2"/>
    <property type="match status" value="1"/>
</dbReference>
<keyword evidence="9" id="KW-0862">Zinc</keyword>
<evidence type="ECO:0000313" key="14">
    <source>
        <dbReference type="EMBL" id="KAF5204413.1"/>
    </source>
</evidence>
<evidence type="ECO:0000256" key="9">
    <source>
        <dbReference type="ARBA" id="ARBA00022833"/>
    </source>
</evidence>
<dbReference type="Gene3D" id="3.30.40.10">
    <property type="entry name" value="Zinc/RING finger domain, C3HC4 (zinc finger)"/>
    <property type="match status" value="1"/>
</dbReference>
<evidence type="ECO:0000256" key="12">
    <source>
        <dbReference type="PROSITE-ProRule" id="PRU00175"/>
    </source>
</evidence>
<evidence type="ECO:0000256" key="7">
    <source>
        <dbReference type="ARBA" id="ARBA00022771"/>
    </source>
</evidence>
<dbReference type="InterPro" id="IPR013083">
    <property type="entry name" value="Znf_RING/FYVE/PHD"/>
</dbReference>
<organism evidence="14 15">
    <name type="scientific">Thalictrum thalictroides</name>
    <name type="common">Rue-anemone</name>
    <name type="synonym">Anemone thalictroides</name>
    <dbReference type="NCBI Taxonomy" id="46969"/>
    <lineage>
        <taxon>Eukaryota</taxon>
        <taxon>Viridiplantae</taxon>
        <taxon>Streptophyta</taxon>
        <taxon>Embryophyta</taxon>
        <taxon>Tracheophyta</taxon>
        <taxon>Spermatophyta</taxon>
        <taxon>Magnoliopsida</taxon>
        <taxon>Ranunculales</taxon>
        <taxon>Ranunculaceae</taxon>
        <taxon>Thalictroideae</taxon>
        <taxon>Thalictrum</taxon>
    </lineage>
</organism>
<evidence type="ECO:0000256" key="8">
    <source>
        <dbReference type="ARBA" id="ARBA00022786"/>
    </source>
</evidence>
<dbReference type="Proteomes" id="UP000554482">
    <property type="component" value="Unassembled WGS sequence"/>
</dbReference>
<dbReference type="GO" id="GO:0016567">
    <property type="term" value="P:protein ubiquitination"/>
    <property type="evidence" value="ECO:0007669"/>
    <property type="project" value="TreeGrafter"/>
</dbReference>
<name>A0A7J6X4W1_THATH</name>
<evidence type="ECO:0000256" key="1">
    <source>
        <dbReference type="ARBA" id="ARBA00000900"/>
    </source>
</evidence>
<keyword evidence="7 12" id="KW-0863">Zinc-finger</keyword>
<dbReference type="GO" id="GO:0008270">
    <property type="term" value="F:zinc ion binding"/>
    <property type="evidence" value="ECO:0007669"/>
    <property type="project" value="UniProtKB-KW"/>
</dbReference>
<dbReference type="SUPFAM" id="SSF57850">
    <property type="entry name" value="RING/U-box"/>
    <property type="match status" value="1"/>
</dbReference>
<keyword evidence="4" id="KW-0808">Transferase</keyword>
<dbReference type="CDD" id="cd16454">
    <property type="entry name" value="RING-H2_PA-TM-RING"/>
    <property type="match status" value="1"/>
</dbReference>
<comment type="caution">
    <text evidence="14">The sequence shown here is derived from an EMBL/GenBank/DDBJ whole genome shotgun (WGS) entry which is preliminary data.</text>
</comment>
<comment type="subcellular location">
    <subcellularLocation>
        <location evidence="2">Membrane</location>
        <topology evidence="2">Multi-pass membrane protein</topology>
    </subcellularLocation>
</comment>
<accession>A0A7J6X4W1</accession>
<dbReference type="AlphaFoldDB" id="A0A7J6X4W1"/>
<dbReference type="InterPro" id="IPR001841">
    <property type="entry name" value="Znf_RING"/>
</dbReference>
<keyword evidence="6" id="KW-0479">Metal-binding</keyword>
<protein>
    <recommendedName>
        <fullName evidence="3">RING-type E3 ubiquitin transferase</fullName>
        <ecNumber evidence="3">2.3.2.27</ecNumber>
    </recommendedName>
</protein>
<keyword evidence="15" id="KW-1185">Reference proteome</keyword>
<dbReference type="PROSITE" id="PS50089">
    <property type="entry name" value="ZF_RING_2"/>
    <property type="match status" value="1"/>
</dbReference>